<evidence type="ECO:0000256" key="2">
    <source>
        <dbReference type="ARBA" id="ARBA00022801"/>
    </source>
</evidence>
<dbReference type="EMBL" id="JAAFAN010000012">
    <property type="protein sequence ID" value="NDO88934.1"/>
    <property type="molecule type" value="Genomic_DNA"/>
</dbReference>
<dbReference type="CDD" id="cd10028">
    <property type="entry name" value="UDG-F2_TDG_MUG"/>
    <property type="match status" value="1"/>
</dbReference>
<keyword evidence="2 5" id="KW-0378">Hydrolase</keyword>
<gene>
    <name evidence="5" type="primary">mug</name>
    <name evidence="5" type="ORF">GYH36_05600</name>
</gene>
<comment type="caution">
    <text evidence="5">The sequence shown here is derived from an EMBL/GenBank/DDBJ whole genome shotgun (WGS) entry which is preliminary data.</text>
</comment>
<dbReference type="PANTHER" id="PTHR12159">
    <property type="entry name" value="G/T AND G/U MISMATCH-SPECIFIC DNA GLYCOSYLASE"/>
    <property type="match status" value="1"/>
</dbReference>
<dbReference type="InterPro" id="IPR036895">
    <property type="entry name" value="Uracil-DNA_glycosylase-like_sf"/>
</dbReference>
<dbReference type="Proteomes" id="UP000471672">
    <property type="component" value="Unassembled WGS sequence"/>
</dbReference>
<evidence type="ECO:0000259" key="4">
    <source>
        <dbReference type="Pfam" id="PF03167"/>
    </source>
</evidence>
<dbReference type="RefSeq" id="WP_162289343.1">
    <property type="nucleotide sequence ID" value="NZ_JAAFAN010000012.1"/>
</dbReference>
<evidence type="ECO:0000313" key="6">
    <source>
        <dbReference type="Proteomes" id="UP000471672"/>
    </source>
</evidence>
<keyword evidence="1" id="KW-0227">DNA damage</keyword>
<dbReference type="NCBIfam" id="NF007570">
    <property type="entry name" value="PRK10201.1"/>
    <property type="match status" value="1"/>
</dbReference>
<dbReference type="EC" id="3.2.2.28" evidence="5"/>
<keyword evidence="5" id="KW-0326">Glycosidase</keyword>
<protein>
    <submittedName>
        <fullName evidence="5">G/U mismatch-specific DNA glycosylase</fullName>
        <ecNumber evidence="5">3.2.2.28</ecNumber>
    </submittedName>
</protein>
<dbReference type="SUPFAM" id="SSF52141">
    <property type="entry name" value="Uracil-DNA glycosylase-like"/>
    <property type="match status" value="1"/>
</dbReference>
<reference evidence="5 6" key="1">
    <citation type="journal article" date="2021" name="Arch. Microbiol.">
        <title>Cellulosimicrobium fucosivorans sp. nov., isolated from San Elijo Lagoon, contains a fucose metabolic pathway linked to carotenoid production.</title>
        <authorList>
            <person name="Aviles F.A."/>
            <person name="Kyndt J.A."/>
        </authorList>
    </citation>
    <scope>NUCLEOTIDE SEQUENCE [LARGE SCALE GENOMIC DNA]</scope>
    <source>
        <strain evidence="5 6">SE3</strain>
    </source>
</reference>
<accession>A0ABX0B8H4</accession>
<dbReference type="GO" id="GO:0016798">
    <property type="term" value="F:hydrolase activity, acting on glycosyl bonds"/>
    <property type="evidence" value="ECO:0007669"/>
    <property type="project" value="UniProtKB-KW"/>
</dbReference>
<dbReference type="Pfam" id="PF03167">
    <property type="entry name" value="UDG"/>
    <property type="match status" value="1"/>
</dbReference>
<organism evidence="5 6">
    <name type="scientific">Cellulosimicrobium composti</name>
    <dbReference type="NCBI Taxonomy" id="2672572"/>
    <lineage>
        <taxon>Bacteria</taxon>
        <taxon>Bacillati</taxon>
        <taxon>Actinomycetota</taxon>
        <taxon>Actinomycetes</taxon>
        <taxon>Micrococcales</taxon>
        <taxon>Promicromonosporaceae</taxon>
        <taxon>Cellulosimicrobium</taxon>
    </lineage>
</organism>
<dbReference type="Gene3D" id="3.40.470.10">
    <property type="entry name" value="Uracil-DNA glycosylase-like domain"/>
    <property type="match status" value="1"/>
</dbReference>
<dbReference type="InterPro" id="IPR015637">
    <property type="entry name" value="MUG/TDG"/>
</dbReference>
<keyword evidence="6" id="KW-1185">Reference proteome</keyword>
<evidence type="ECO:0000256" key="3">
    <source>
        <dbReference type="ARBA" id="ARBA00023204"/>
    </source>
</evidence>
<evidence type="ECO:0000313" key="5">
    <source>
        <dbReference type="EMBL" id="NDO88934.1"/>
    </source>
</evidence>
<proteinExistence type="predicted"/>
<sequence length="199" mass="21616">MPTDPPYDRPTAADLAAARDREIDDWLRPGLDVLFCGINPGLYSAAVGLPFANPGTRYWKAMYEAGFTDRVLGPWEREAFLDAGLGMTNVVRRATARADELSPDEIVEGGRRLVETVEAFRPRWVAVLGLGAYRTAFADRRATTGPLERGIGPARAWLLPNPSGLNAHHTVATLGAAYADLASRQACPTAAPEQRSRPM</sequence>
<name>A0ABX0B8H4_9MICO</name>
<dbReference type="InterPro" id="IPR005122">
    <property type="entry name" value="Uracil-DNA_glycosylase-like"/>
</dbReference>
<dbReference type="PANTHER" id="PTHR12159:SF9">
    <property type="entry name" value="G_T MISMATCH-SPECIFIC THYMINE DNA GLYCOSYLASE"/>
    <property type="match status" value="1"/>
</dbReference>
<evidence type="ECO:0000256" key="1">
    <source>
        <dbReference type="ARBA" id="ARBA00022763"/>
    </source>
</evidence>
<feature type="domain" description="Uracil-DNA glycosylase-like" evidence="4">
    <location>
        <begin position="28"/>
        <end position="181"/>
    </location>
</feature>
<keyword evidence="3" id="KW-0234">DNA repair</keyword>